<dbReference type="GO" id="GO:0004190">
    <property type="term" value="F:aspartic-type endopeptidase activity"/>
    <property type="evidence" value="ECO:0007669"/>
    <property type="project" value="InterPro"/>
</dbReference>
<dbReference type="EC" id="3.4.23.-" evidence="2"/>
<dbReference type="InterPro" id="IPR034122">
    <property type="entry name" value="Retropepsin-like_bacterial"/>
</dbReference>
<evidence type="ECO:0000313" key="3">
    <source>
        <dbReference type="Proteomes" id="UP000503018"/>
    </source>
</evidence>
<dbReference type="InterPro" id="IPR021109">
    <property type="entry name" value="Peptidase_aspartic_dom_sf"/>
</dbReference>
<dbReference type="Pfam" id="PF13975">
    <property type="entry name" value="gag-asp_proteas"/>
    <property type="match status" value="1"/>
</dbReference>
<keyword evidence="3" id="KW-1185">Reference proteome</keyword>
<dbReference type="Proteomes" id="UP000503018">
    <property type="component" value="Chromosome"/>
</dbReference>
<gene>
    <name evidence="2" type="ORF">GV829_07645</name>
</gene>
<dbReference type="Gene3D" id="2.40.70.10">
    <property type="entry name" value="Acid Proteases"/>
    <property type="match status" value="1"/>
</dbReference>
<dbReference type="EMBL" id="CP053015">
    <property type="protein sequence ID" value="QJQ32339.1"/>
    <property type="molecule type" value="Genomic_DNA"/>
</dbReference>
<name>A0A6M4AWC5_9SPHN</name>
<dbReference type="KEGG" id="slan:GV829_07645"/>
<keyword evidence="2" id="KW-0645">Protease</keyword>
<dbReference type="NCBIfam" id="TIGR02281">
    <property type="entry name" value="clan_AA_DTGA"/>
    <property type="match status" value="1"/>
</dbReference>
<proteinExistence type="predicted"/>
<dbReference type="CDD" id="cd05483">
    <property type="entry name" value="retropepsin_like_bacteria"/>
    <property type="match status" value="1"/>
</dbReference>
<protein>
    <submittedName>
        <fullName evidence="2">TIGR02281 family clan AA aspartic protease</fullName>
        <ecNumber evidence="2">3.4.23.-</ecNumber>
    </submittedName>
</protein>
<feature type="signal peptide" evidence="1">
    <location>
        <begin position="1"/>
        <end position="19"/>
    </location>
</feature>
<dbReference type="RefSeq" id="WP_169945499.1">
    <property type="nucleotide sequence ID" value="NZ_CP053015.1"/>
</dbReference>
<feature type="chain" id="PRO_5026813670" evidence="1">
    <location>
        <begin position="20"/>
        <end position="184"/>
    </location>
</feature>
<evidence type="ECO:0000256" key="1">
    <source>
        <dbReference type="SAM" id="SignalP"/>
    </source>
</evidence>
<accession>A0A6M4AWC5</accession>
<keyword evidence="1" id="KW-0732">Signal</keyword>
<reference evidence="2 3" key="1">
    <citation type="submission" date="2020-01" db="EMBL/GenBank/DDBJ databases">
        <title>Sphingomonas sp. strain CSW-10.</title>
        <authorList>
            <person name="Chen W.-M."/>
        </authorList>
    </citation>
    <scope>NUCLEOTIDE SEQUENCE [LARGE SCALE GENOMIC DNA]</scope>
    <source>
        <strain evidence="2 3">CSW-10</strain>
    </source>
</reference>
<sequence>MVTRAFLIAFFGFSAALWAVQLLARQDATHVAALMNDDGDARTVSSGGAAHPARPDRASTTPLALVELRRDADSHFRANATVNGRPLTMLVDSGASLVVLTEADARTVGIYLSPSDFTATARTAGGEVKMAPVTIDRLSVNGIERRNIAGAVVPAGLLGQSLLGQSYLAQLSEVTIRDDVMRLR</sequence>
<dbReference type="GO" id="GO:0006508">
    <property type="term" value="P:proteolysis"/>
    <property type="evidence" value="ECO:0007669"/>
    <property type="project" value="UniProtKB-KW"/>
</dbReference>
<keyword evidence="2" id="KW-0378">Hydrolase</keyword>
<evidence type="ECO:0000313" key="2">
    <source>
        <dbReference type="EMBL" id="QJQ32339.1"/>
    </source>
</evidence>
<dbReference type="InterPro" id="IPR011969">
    <property type="entry name" value="Clan_AA_Asp_peptidase_C"/>
</dbReference>
<organism evidence="2 3">
    <name type="scientific">Sphingomonas lacunae</name>
    <dbReference type="NCBI Taxonomy" id="2698828"/>
    <lineage>
        <taxon>Bacteria</taxon>
        <taxon>Pseudomonadati</taxon>
        <taxon>Pseudomonadota</taxon>
        <taxon>Alphaproteobacteria</taxon>
        <taxon>Sphingomonadales</taxon>
        <taxon>Sphingomonadaceae</taxon>
        <taxon>Sphingomonas</taxon>
    </lineage>
</organism>
<dbReference type="SUPFAM" id="SSF50630">
    <property type="entry name" value="Acid proteases"/>
    <property type="match status" value="1"/>
</dbReference>
<dbReference type="PROSITE" id="PS00141">
    <property type="entry name" value="ASP_PROTEASE"/>
    <property type="match status" value="1"/>
</dbReference>
<dbReference type="AlphaFoldDB" id="A0A6M4AWC5"/>
<dbReference type="InterPro" id="IPR001969">
    <property type="entry name" value="Aspartic_peptidase_AS"/>
</dbReference>